<keyword evidence="7" id="KW-0963">Cytoplasm</keyword>
<keyword evidence="13 16" id="KW-0862">Zinc</keyword>
<feature type="domain" description="RING-CH-type" evidence="19">
    <location>
        <begin position="1677"/>
        <end position="1735"/>
    </location>
</feature>
<evidence type="ECO:0000256" key="8">
    <source>
        <dbReference type="ARBA" id="ARBA00022679"/>
    </source>
</evidence>
<evidence type="ECO:0000313" key="20">
    <source>
        <dbReference type="Proteomes" id="UP001652626"/>
    </source>
</evidence>
<evidence type="ECO:0000256" key="14">
    <source>
        <dbReference type="ARBA" id="ARBA00032366"/>
    </source>
</evidence>
<evidence type="ECO:0000256" key="6">
    <source>
        <dbReference type="ARBA" id="ARBA00017157"/>
    </source>
</evidence>
<dbReference type="Pfam" id="PF23009">
    <property type="entry name" value="UBC_like"/>
    <property type="match status" value="1"/>
</dbReference>
<dbReference type="SUPFAM" id="SSF48371">
    <property type="entry name" value="ARM repeat"/>
    <property type="match status" value="1"/>
</dbReference>
<keyword evidence="9 16" id="KW-0479">Metal-binding</keyword>
<evidence type="ECO:0000256" key="7">
    <source>
        <dbReference type="ARBA" id="ARBA00022490"/>
    </source>
</evidence>
<dbReference type="Gene3D" id="3.30.40.10">
    <property type="entry name" value="Zinc/RING finger domain, C3HC4 (zinc finger)"/>
    <property type="match status" value="1"/>
</dbReference>
<dbReference type="PROSITE" id="PS51292">
    <property type="entry name" value="ZF_RING_CH"/>
    <property type="match status" value="1"/>
</dbReference>
<feature type="region of interest" description="Disordered" evidence="17">
    <location>
        <begin position="1"/>
        <end position="23"/>
    </location>
</feature>
<dbReference type="CDD" id="cd16491">
    <property type="entry name" value="RING-CH-C4HC3_LTN1"/>
    <property type="match status" value="1"/>
</dbReference>
<feature type="region of interest" description="Disordered" evidence="17">
    <location>
        <begin position="1060"/>
        <end position="1105"/>
    </location>
</feature>
<evidence type="ECO:0000256" key="5">
    <source>
        <dbReference type="ARBA" id="ARBA00012483"/>
    </source>
</evidence>
<dbReference type="InterPro" id="IPR011016">
    <property type="entry name" value="Znf_RING-CH"/>
</dbReference>
<dbReference type="SUPFAM" id="SSF57850">
    <property type="entry name" value="RING/U-box"/>
    <property type="match status" value="1"/>
</dbReference>
<evidence type="ECO:0000256" key="3">
    <source>
        <dbReference type="ARBA" id="ARBA00004906"/>
    </source>
</evidence>
<dbReference type="RefSeq" id="XP_064071487.1">
    <property type="nucleotide sequence ID" value="XM_064215417.1"/>
</dbReference>
<dbReference type="SMART" id="SM00744">
    <property type="entry name" value="RINGv"/>
    <property type="match status" value="1"/>
</dbReference>
<evidence type="ECO:0000256" key="10">
    <source>
        <dbReference type="ARBA" id="ARBA00022737"/>
    </source>
</evidence>
<evidence type="ECO:0000256" key="2">
    <source>
        <dbReference type="ARBA" id="ARBA00004514"/>
    </source>
</evidence>
<dbReference type="InterPro" id="IPR013083">
    <property type="entry name" value="Znf_RING/FYVE/PHD"/>
</dbReference>
<dbReference type="Pfam" id="PF22958">
    <property type="entry name" value="Ltn1_1st"/>
    <property type="match status" value="1"/>
</dbReference>
<comment type="pathway">
    <text evidence="3 16">Protein modification; protein ubiquitination.</text>
</comment>
<dbReference type="PANTHER" id="PTHR12389">
    <property type="entry name" value="ZINC FINGER PROTEIN 294"/>
    <property type="match status" value="1"/>
</dbReference>
<comment type="subcellular location">
    <subcellularLocation>
        <location evidence="2">Cytoplasm</location>
        <location evidence="2">Cytosol</location>
    </subcellularLocation>
</comment>
<sequence>MGGKTKQSQRTKNNVRPSSSGRSAELLSNTIKVDSSFGALGHGKPLPVLFSTLGVSNIDLGLSPEFSVCFKKLNKKDPITKTKALQELTELVKNSNVDEVVAALPSWAHFYQTLIIDSDRRVREAAQLCHGTLVSASGRRAAPQLRRLLPAWLLARHDDHAPVSAQAHAQLKMTFPESKLGEAISFCKSEIMSLLIDNLTGNAEAMLSKKLDNPEEREIQIVRVLCSSLRALDLFLTELPEVHNDWLWDAIEPLLQANTFWKLAAHQSQNIRAAWYGAAGRAAGRGGARPAAGVGARAARALLARAEGGAVAAQRWAALLHVMHRREEWHTWLDKKDLLMKRLLEVIENGGWGDARLLSNMLLPLLAKLPADLITKDFYIAFFGAIFTGFNNKILISSKSERQTWINILEECLRYLSIQQHEYVIEVVTFVYRTWLEKIFEYTDTQVKNHLIKHSSTTMASLVKYWLKQTKQENSEKYDQLIRNFWLSIGSTIAAQIDKLTVEKDDIVQMIESHILLLQTLKTAFLQEGKKQHHIQFADQKMPDVKDPPPAVTEQCDVASVERFNHNLNAVVETTCCKYFDFAHEKQVSQAVFTSLITLIIKFESKNLFLAQARHFNQDSVYGLYDSVLRNWLAGDTMRCKALVDLIFIILKYLTEQEQDGMFKSFQQFPPFVVEWCISRTLSHPHCSSAAGKRWLRGDVVEASMVALCKRQEDSDADDMLLKCLSPDDRGEAALSERGVARVVRALSAAPASARAARAAAALAPCALALPLLDALFRLSLERPAGEPREAAGAARAAWSGALAALPADARARLLALARAALHRRVHSRTDELDMERIEHAASLCPYLFLSGLNNSPENASEIVSHTKELFEMQTQRPEVPIEVFALRCDCIEGNINCPFENENEFIEIVVRDSDKEHEELTKKDLILYLNESLFRASFLRAILSKKAVSDEDDEETESWCDVLLRDEYFKAKLNRVLYEYVVLNVFYEKYAFWPDYEVIKKSKERMENLIEDILSEITPETKNVVMSYIHENAITKGYYWSYAKKLFVVKMNKIAHEIRESENETPESQLSFDDRLEDGKVCDEKSEKEDDSETTNKTPESDEYQNVIENLDISKLEEMITGSGFFHSLQADAAPSEQSRALLMLRSVWRAHAHECAAAAPLAAPHAAPADVVIDLYYQHNHIMLYETDLTAAPWSQIVSNAAIVRFLTESVRARGWELGAHQWDFTTITLCSLVTSLRLSAHRWWCCKVAIVARAVLELFGVVHEFVGGVRAEAERRQPSAHVLALPTEWADIFAPDLNKNLFELLMIMLKQDGRAMTSCRVSSLGALAACGARLQWERAPAALSLRAASDAALAALRGVAHPALKYLAFAALDLLAEPLVLHDAEKLAEWCGREDDSPRPEFTLTYYDETLVHLQDLVDAALSNINVCEGTCEMVAPSDSHSVALGHQLLAVALLRHCARARGDLAQFYIELLREGAYAAGLMSSCVRLLPADVLRAALEGTERPALPARWLRCFRELPALDVYERCDGETVSALACLVLAETLGGAAAGEARGWCGALGVRAAGALRRVVRAAVAPALRRRLLLQLRDRAHELPDSQVTIQWSRAEVRCELELEERTLELTLQFAEEHPLVPPQVTAPPNSPAPDTQWIVLYLAYQNGTLLNALKMWISAVTARVQSSPQCYICYCRMHPSSGRLPTVPCHQCRNKFHSPCLRKWFSTSNKSNCPLCRTKF</sequence>
<protein>
    <recommendedName>
        <fullName evidence="6 16">E3 ubiquitin-protein ligase listerin</fullName>
        <ecNumber evidence="5 16">2.3.2.27</ecNumber>
    </recommendedName>
    <alternativeName>
        <fullName evidence="14 16">RING-type E3 ubiquitin transferase listerin</fullName>
    </alternativeName>
</protein>
<dbReference type="EC" id="2.3.2.27" evidence="5 16"/>
<evidence type="ECO:0000256" key="13">
    <source>
        <dbReference type="ARBA" id="ARBA00022833"/>
    </source>
</evidence>
<comment type="catalytic activity">
    <reaction evidence="1 16">
        <text>S-ubiquitinyl-[E2 ubiquitin-conjugating enzyme]-L-cysteine + [acceptor protein]-L-lysine = [E2 ubiquitin-conjugating enzyme]-L-cysteine + N(6)-ubiquitinyl-[acceptor protein]-L-lysine.</text>
        <dbReference type="EC" id="2.3.2.27"/>
    </reaction>
</comment>
<dbReference type="InterPro" id="IPR054478">
    <property type="entry name" value="LTN1_UBC"/>
</dbReference>
<gene>
    <name evidence="21" type="primary">Ltn1</name>
</gene>
<evidence type="ECO:0000256" key="16">
    <source>
        <dbReference type="RuleBase" id="RU367090"/>
    </source>
</evidence>
<keyword evidence="11 15" id="KW-0863">Zinc-finger</keyword>
<dbReference type="InterPro" id="IPR054476">
    <property type="entry name" value="Ltn1_N"/>
</dbReference>
<name>A0ABM4AJL7_VANTA</name>
<evidence type="ECO:0000256" key="15">
    <source>
        <dbReference type="PROSITE-ProRule" id="PRU00175"/>
    </source>
</evidence>
<dbReference type="Proteomes" id="UP001652626">
    <property type="component" value="Chromosome 7"/>
</dbReference>
<evidence type="ECO:0000256" key="9">
    <source>
        <dbReference type="ARBA" id="ARBA00022723"/>
    </source>
</evidence>
<evidence type="ECO:0000259" key="18">
    <source>
        <dbReference type="PROSITE" id="PS50089"/>
    </source>
</evidence>
<dbReference type="InterPro" id="IPR016024">
    <property type="entry name" value="ARM-type_fold"/>
</dbReference>
<evidence type="ECO:0000256" key="1">
    <source>
        <dbReference type="ARBA" id="ARBA00000900"/>
    </source>
</evidence>
<dbReference type="PANTHER" id="PTHR12389:SF0">
    <property type="entry name" value="E3 UBIQUITIN-PROTEIN LIGASE LISTERIN"/>
    <property type="match status" value="1"/>
</dbReference>
<keyword evidence="10" id="KW-0677">Repeat</keyword>
<keyword evidence="12 16" id="KW-0833">Ubl conjugation pathway</keyword>
<comment type="function">
    <text evidence="16">E3 ubiquitin-protein ligase. Component of the ribosome quality control complex (RQC), a ribosome-associated complex that mediates ubiquitination and extraction of incompletely synthesized nascent chains for proteasomal degradation.</text>
</comment>
<evidence type="ECO:0000313" key="21">
    <source>
        <dbReference type="RefSeq" id="XP_064071487.1"/>
    </source>
</evidence>
<feature type="compositionally biased region" description="Basic and acidic residues" evidence="17">
    <location>
        <begin position="1073"/>
        <end position="1089"/>
    </location>
</feature>
<dbReference type="InterPro" id="IPR039795">
    <property type="entry name" value="LTN1/Rkr1"/>
</dbReference>
<evidence type="ECO:0000256" key="4">
    <source>
        <dbReference type="ARBA" id="ARBA00007997"/>
    </source>
</evidence>
<keyword evidence="20" id="KW-1185">Reference proteome</keyword>
<dbReference type="InterPro" id="IPR039804">
    <property type="entry name" value="RING-CH-C4HC3_LTN1"/>
</dbReference>
<dbReference type="Gene3D" id="1.25.10.10">
    <property type="entry name" value="Leucine-rich Repeat Variant"/>
    <property type="match status" value="1"/>
</dbReference>
<accession>A0ABM4AJL7</accession>
<feature type="domain" description="RING-type" evidence="18">
    <location>
        <begin position="1685"/>
        <end position="1732"/>
    </location>
</feature>
<comment type="similarity">
    <text evidence="4 16">Belongs to the LTN1 family.</text>
</comment>
<reference evidence="21" key="1">
    <citation type="submission" date="2025-08" db="UniProtKB">
        <authorList>
            <consortium name="RefSeq"/>
        </authorList>
    </citation>
    <scope>IDENTIFICATION</scope>
    <source>
        <tissue evidence="21">Whole body</tissue>
    </source>
</reference>
<evidence type="ECO:0000256" key="11">
    <source>
        <dbReference type="ARBA" id="ARBA00022771"/>
    </source>
</evidence>
<dbReference type="InterPro" id="IPR011989">
    <property type="entry name" value="ARM-like"/>
</dbReference>
<dbReference type="InterPro" id="IPR001841">
    <property type="entry name" value="Znf_RING"/>
</dbReference>
<organism evidence="20 21">
    <name type="scientific">Vanessa tameamea</name>
    <name type="common">Kamehameha butterfly</name>
    <dbReference type="NCBI Taxonomy" id="334116"/>
    <lineage>
        <taxon>Eukaryota</taxon>
        <taxon>Metazoa</taxon>
        <taxon>Ecdysozoa</taxon>
        <taxon>Arthropoda</taxon>
        <taxon>Hexapoda</taxon>
        <taxon>Insecta</taxon>
        <taxon>Pterygota</taxon>
        <taxon>Neoptera</taxon>
        <taxon>Endopterygota</taxon>
        <taxon>Lepidoptera</taxon>
        <taxon>Glossata</taxon>
        <taxon>Ditrysia</taxon>
        <taxon>Papilionoidea</taxon>
        <taxon>Nymphalidae</taxon>
        <taxon>Nymphalinae</taxon>
        <taxon>Vanessa</taxon>
    </lineage>
</organism>
<evidence type="ECO:0000256" key="17">
    <source>
        <dbReference type="SAM" id="MobiDB-lite"/>
    </source>
</evidence>
<comment type="subunit">
    <text evidence="16">Component of the ribosome quality control complex (RQC).</text>
</comment>
<dbReference type="GeneID" id="113403662"/>
<proteinExistence type="inferred from homology"/>
<evidence type="ECO:0000256" key="12">
    <source>
        <dbReference type="ARBA" id="ARBA00022786"/>
    </source>
</evidence>
<dbReference type="PROSITE" id="PS50089">
    <property type="entry name" value="ZF_RING_2"/>
    <property type="match status" value="1"/>
</dbReference>
<keyword evidence="8 16" id="KW-0808">Transferase</keyword>
<evidence type="ECO:0000259" key="19">
    <source>
        <dbReference type="PROSITE" id="PS51292"/>
    </source>
</evidence>